<dbReference type="PANTHER" id="PTHR47338:SF7">
    <property type="entry name" value="ZN(II)2CYS6 TRANSCRIPTION FACTOR (EUROFUNG)"/>
    <property type="match status" value="1"/>
</dbReference>
<dbReference type="InterPro" id="IPR001138">
    <property type="entry name" value="Zn2Cys6_DnaBD"/>
</dbReference>
<dbReference type="InterPro" id="IPR036864">
    <property type="entry name" value="Zn2-C6_fun-type_DNA-bd_sf"/>
</dbReference>
<evidence type="ECO:0000256" key="1">
    <source>
        <dbReference type="ARBA" id="ARBA00004123"/>
    </source>
</evidence>
<accession>A0AA40BUW7</accession>
<dbReference type="GO" id="GO:0006351">
    <property type="term" value="P:DNA-templated transcription"/>
    <property type="evidence" value="ECO:0007669"/>
    <property type="project" value="InterPro"/>
</dbReference>
<feature type="domain" description="Zn(2)-C6 fungal-type" evidence="6">
    <location>
        <begin position="14"/>
        <end position="44"/>
    </location>
</feature>
<name>A0AA40BUW7_9PEZI</name>
<dbReference type="GO" id="GO:0003677">
    <property type="term" value="F:DNA binding"/>
    <property type="evidence" value="ECO:0007669"/>
    <property type="project" value="InterPro"/>
</dbReference>
<dbReference type="PROSITE" id="PS50048">
    <property type="entry name" value="ZN2_CY6_FUNGAL_2"/>
    <property type="match status" value="2"/>
</dbReference>
<keyword evidence="8" id="KW-1185">Reference proteome</keyword>
<evidence type="ECO:0000259" key="6">
    <source>
        <dbReference type="PROSITE" id="PS50048"/>
    </source>
</evidence>
<evidence type="ECO:0000313" key="7">
    <source>
        <dbReference type="EMBL" id="KAK0614573.1"/>
    </source>
</evidence>
<dbReference type="SUPFAM" id="SSF57701">
    <property type="entry name" value="Zn2/Cys6 DNA-binding domain"/>
    <property type="match status" value="2"/>
</dbReference>
<feature type="domain" description="Zn(2)-C6 fungal-type" evidence="6">
    <location>
        <begin position="73"/>
        <end position="103"/>
    </location>
</feature>
<dbReference type="PANTHER" id="PTHR47338">
    <property type="entry name" value="ZN(II)2CYS6 TRANSCRIPTION FACTOR (EUROFUNG)-RELATED"/>
    <property type="match status" value="1"/>
</dbReference>
<dbReference type="GO" id="GO:0008270">
    <property type="term" value="F:zinc ion binding"/>
    <property type="evidence" value="ECO:0007669"/>
    <property type="project" value="InterPro"/>
</dbReference>
<dbReference type="Gene3D" id="4.10.240.10">
    <property type="entry name" value="Zn(2)-C6 fungal-type DNA-binding domain"/>
    <property type="match status" value="2"/>
</dbReference>
<protein>
    <recommendedName>
        <fullName evidence="6">Zn(2)-C6 fungal-type domain-containing protein</fullName>
    </recommendedName>
</protein>
<keyword evidence="3" id="KW-0805">Transcription regulation</keyword>
<keyword evidence="5" id="KW-0539">Nucleus</keyword>
<comment type="caution">
    <text evidence="7">The sequence shown here is derived from an EMBL/GenBank/DDBJ whole genome shotgun (WGS) entry which is preliminary data.</text>
</comment>
<proteinExistence type="predicted"/>
<dbReference type="PROSITE" id="PS00463">
    <property type="entry name" value="ZN2_CY6_FUNGAL_1"/>
    <property type="match status" value="2"/>
</dbReference>
<sequence>MTCPSLESGRPASTCITCRARKVRCDGRRDVCANCERLGFGCSYDDSAGGEPDSPGVAPGPAVAVPRRRVRQACLNCHAKKARCSGSMPQCDRCRTQGLDCVYRPGKRSLPLPGIAVGVGSQDVVMQDDGEQSASYDHSAFTHGSASPVGGGFELPEPGEALAMRVFDAFFRHVHHIPMFCFLHRASLMDRYHAGTLDRALLLAMIGITALLTDLGPGMDEYGERCIEESAALCLAELEKLSILRLQALVIVVKHRILSKKFASAFMLHAVASRFASALRLNHESPNLCFLARESRRRLMWSIYMIDSSLAAGQPDFALWGDAERQIHIQLPCNERHFEFDLPETTELLRPPPPDHEGIAPPLPDVVGFIALHVRIHWMRTKILQLSTKLATAPSLEDIAALPGQCADLASQLEAFEARLPLSFRWSEANLRLRTYSPRLGIFVMTHVWWRQCYLDLYRLFLSGLKEALPPVALAQLDPHFVAQCRRSCYEHAKAMADMFAQLLTLGNGTPVTDIDLPGCAFQCSRMLYHGLQTAADEMGFTLEGVQELASVCLRAAKQCTAGSACASIQADIDKLIREGLELVIPDPSQIPNLPLPHTSDDMPTSQAFILPDPASLPTSLPPDISTSIPVTAALSNVSGDTSGSNAFEETVGGFNFVPELQPVPDASWMAFSLSSNDWLDMGHLPPPESS</sequence>
<dbReference type="InterPro" id="IPR007219">
    <property type="entry name" value="XnlR_reg_dom"/>
</dbReference>
<dbReference type="Proteomes" id="UP001175000">
    <property type="component" value="Unassembled WGS sequence"/>
</dbReference>
<dbReference type="EMBL" id="JAULSU010000006">
    <property type="protein sequence ID" value="KAK0614573.1"/>
    <property type="molecule type" value="Genomic_DNA"/>
</dbReference>
<dbReference type="GO" id="GO:0000981">
    <property type="term" value="F:DNA-binding transcription factor activity, RNA polymerase II-specific"/>
    <property type="evidence" value="ECO:0007669"/>
    <property type="project" value="InterPro"/>
</dbReference>
<dbReference type="Pfam" id="PF04082">
    <property type="entry name" value="Fungal_trans"/>
    <property type="match status" value="1"/>
</dbReference>
<keyword evidence="2" id="KW-0479">Metal-binding</keyword>
<evidence type="ECO:0000256" key="4">
    <source>
        <dbReference type="ARBA" id="ARBA00023163"/>
    </source>
</evidence>
<dbReference type="SMART" id="SM00906">
    <property type="entry name" value="Fungal_trans"/>
    <property type="match status" value="1"/>
</dbReference>
<dbReference type="InterPro" id="IPR050815">
    <property type="entry name" value="TF_fung"/>
</dbReference>
<dbReference type="Pfam" id="PF00172">
    <property type="entry name" value="Zn_clus"/>
    <property type="match status" value="2"/>
</dbReference>
<keyword evidence="4" id="KW-0804">Transcription</keyword>
<dbReference type="SMART" id="SM00066">
    <property type="entry name" value="GAL4"/>
    <property type="match status" value="2"/>
</dbReference>
<dbReference type="AlphaFoldDB" id="A0AA40BUW7"/>
<reference evidence="7" key="1">
    <citation type="submission" date="2023-06" db="EMBL/GenBank/DDBJ databases">
        <title>Genome-scale phylogeny and comparative genomics of the fungal order Sordariales.</title>
        <authorList>
            <consortium name="Lawrence Berkeley National Laboratory"/>
            <person name="Hensen N."/>
            <person name="Bonometti L."/>
            <person name="Westerberg I."/>
            <person name="Brannstrom I.O."/>
            <person name="Guillou S."/>
            <person name="Cros-Aarteil S."/>
            <person name="Calhoun S."/>
            <person name="Haridas S."/>
            <person name="Kuo A."/>
            <person name="Mondo S."/>
            <person name="Pangilinan J."/>
            <person name="Riley R."/>
            <person name="Labutti K."/>
            <person name="Andreopoulos B."/>
            <person name="Lipzen A."/>
            <person name="Chen C."/>
            <person name="Yanf M."/>
            <person name="Daum C."/>
            <person name="Ng V."/>
            <person name="Clum A."/>
            <person name="Steindorff A."/>
            <person name="Ohm R."/>
            <person name="Martin F."/>
            <person name="Silar P."/>
            <person name="Natvig D."/>
            <person name="Lalanne C."/>
            <person name="Gautier V."/>
            <person name="Ament-Velasquez S.L."/>
            <person name="Kruys A."/>
            <person name="Hutchinson M.I."/>
            <person name="Powell A.J."/>
            <person name="Barry K."/>
            <person name="Miller A.N."/>
            <person name="Grigoriev I.V."/>
            <person name="Debuchy R."/>
            <person name="Gladieux P."/>
            <person name="Thoren M.H."/>
            <person name="Johannesson H."/>
        </authorList>
    </citation>
    <scope>NUCLEOTIDE SEQUENCE</scope>
    <source>
        <strain evidence="7">CBS 606.72</strain>
    </source>
</reference>
<evidence type="ECO:0000256" key="2">
    <source>
        <dbReference type="ARBA" id="ARBA00022723"/>
    </source>
</evidence>
<organism evidence="7 8">
    <name type="scientific">Immersiella caudata</name>
    <dbReference type="NCBI Taxonomy" id="314043"/>
    <lineage>
        <taxon>Eukaryota</taxon>
        <taxon>Fungi</taxon>
        <taxon>Dikarya</taxon>
        <taxon>Ascomycota</taxon>
        <taxon>Pezizomycotina</taxon>
        <taxon>Sordariomycetes</taxon>
        <taxon>Sordariomycetidae</taxon>
        <taxon>Sordariales</taxon>
        <taxon>Lasiosphaeriaceae</taxon>
        <taxon>Immersiella</taxon>
    </lineage>
</organism>
<evidence type="ECO:0000313" key="8">
    <source>
        <dbReference type="Proteomes" id="UP001175000"/>
    </source>
</evidence>
<gene>
    <name evidence="7" type="ORF">B0T14DRAFT_539968</name>
</gene>
<dbReference type="CDD" id="cd00067">
    <property type="entry name" value="GAL4"/>
    <property type="match status" value="2"/>
</dbReference>
<dbReference type="CDD" id="cd12148">
    <property type="entry name" value="fungal_TF_MHR"/>
    <property type="match status" value="1"/>
</dbReference>
<comment type="subcellular location">
    <subcellularLocation>
        <location evidence="1">Nucleus</location>
    </subcellularLocation>
</comment>
<dbReference type="GO" id="GO:0005634">
    <property type="term" value="C:nucleus"/>
    <property type="evidence" value="ECO:0007669"/>
    <property type="project" value="UniProtKB-SubCell"/>
</dbReference>
<evidence type="ECO:0000256" key="3">
    <source>
        <dbReference type="ARBA" id="ARBA00023015"/>
    </source>
</evidence>
<evidence type="ECO:0000256" key="5">
    <source>
        <dbReference type="ARBA" id="ARBA00023242"/>
    </source>
</evidence>